<dbReference type="Pfam" id="PF08889">
    <property type="entry name" value="WbqC"/>
    <property type="match status" value="1"/>
</dbReference>
<name>A0A7V4WTH1_CALAY</name>
<organism evidence="1">
    <name type="scientific">Caldithrix abyssi</name>
    <dbReference type="NCBI Taxonomy" id="187145"/>
    <lineage>
        <taxon>Bacteria</taxon>
        <taxon>Pseudomonadati</taxon>
        <taxon>Calditrichota</taxon>
        <taxon>Calditrichia</taxon>
        <taxon>Calditrichales</taxon>
        <taxon>Calditrichaceae</taxon>
        <taxon>Caldithrix</taxon>
    </lineage>
</organism>
<evidence type="ECO:0000313" key="1">
    <source>
        <dbReference type="EMBL" id="HGY54259.1"/>
    </source>
</evidence>
<evidence type="ECO:0008006" key="2">
    <source>
        <dbReference type="Google" id="ProtNLM"/>
    </source>
</evidence>
<dbReference type="AlphaFoldDB" id="A0A7V4WTH1"/>
<dbReference type="Proteomes" id="UP000885779">
    <property type="component" value="Unassembled WGS sequence"/>
</dbReference>
<accession>A0A7V4WTH1</accession>
<sequence length="228" mass="26177">MQKTLSTIRPAFWPDLNYFWQIARCDYVLLTDHLLYVKQTDITVSAPFQEERQRLRIPVRHTGRSETIAAKKMDNFHAWRQDHLKALQTIFASAPFAYLYLPQIKALYETEDNSLSAFLQALIQKQMEWLHIASVLIPTSRLETTGTAEAFIIRQCGQRDCAKYLAEPAVFDRGWVDKKKLKQAGILAEPFRPMPDVHILSANSALAALSFLMQFGPEAGYLLRQFGE</sequence>
<protein>
    <recommendedName>
        <fullName evidence="2">WbqC family protein</fullName>
    </recommendedName>
</protein>
<reference evidence="1" key="1">
    <citation type="journal article" date="2020" name="mSystems">
        <title>Genome- and Community-Level Interaction Insights into Carbon Utilization and Element Cycling Functions of Hydrothermarchaeota in Hydrothermal Sediment.</title>
        <authorList>
            <person name="Zhou Z."/>
            <person name="Liu Y."/>
            <person name="Xu W."/>
            <person name="Pan J."/>
            <person name="Luo Z.H."/>
            <person name="Li M."/>
        </authorList>
    </citation>
    <scope>NUCLEOTIDE SEQUENCE [LARGE SCALE GENOMIC DNA]</scope>
    <source>
        <strain evidence="1">HyVt-577</strain>
    </source>
</reference>
<gene>
    <name evidence="1" type="ORF">ENK44_01030</name>
</gene>
<proteinExistence type="predicted"/>
<comment type="caution">
    <text evidence="1">The sequence shown here is derived from an EMBL/GenBank/DDBJ whole genome shotgun (WGS) entry which is preliminary data.</text>
</comment>
<dbReference type="InterPro" id="IPR014985">
    <property type="entry name" value="WbqC"/>
</dbReference>
<dbReference type="EMBL" id="DRQG01000014">
    <property type="protein sequence ID" value="HGY54259.1"/>
    <property type="molecule type" value="Genomic_DNA"/>
</dbReference>